<proteinExistence type="predicted"/>
<feature type="signal peptide" evidence="2">
    <location>
        <begin position="1"/>
        <end position="17"/>
    </location>
</feature>
<dbReference type="STRING" id="31234.E3NDC0"/>
<dbReference type="InterPro" id="IPR003125">
    <property type="entry name" value="WSN"/>
</dbReference>
<evidence type="ECO:0000256" key="1">
    <source>
        <dbReference type="SAM" id="MobiDB-lite"/>
    </source>
</evidence>
<dbReference type="PANTHER" id="PTHR32525:SF1">
    <property type="entry name" value="DOMAIN OF UNKNOWN FUNCTION WSN DOMAIN-CONTAINING PROTEIN-RELATED"/>
    <property type="match status" value="1"/>
</dbReference>
<evidence type="ECO:0000256" key="2">
    <source>
        <dbReference type="SAM" id="SignalP"/>
    </source>
</evidence>
<keyword evidence="2" id="KW-0732">Signal</keyword>
<evidence type="ECO:0000259" key="3">
    <source>
        <dbReference type="SMART" id="SM00453"/>
    </source>
</evidence>
<dbReference type="InParanoid" id="E3NDC0"/>
<accession>E3NDC0</accession>
<feature type="compositionally biased region" description="Low complexity" evidence="1">
    <location>
        <begin position="43"/>
        <end position="59"/>
    </location>
</feature>
<evidence type="ECO:0000313" key="5">
    <source>
        <dbReference type="Proteomes" id="UP000008281"/>
    </source>
</evidence>
<reference evidence="4" key="1">
    <citation type="submission" date="2007-07" db="EMBL/GenBank/DDBJ databases">
        <title>PCAP assembly of the Caenorhabditis remanei genome.</title>
        <authorList>
            <consortium name="The Caenorhabditis remanei Sequencing Consortium"/>
            <person name="Wilson R.K."/>
        </authorList>
    </citation>
    <scope>NUCLEOTIDE SEQUENCE [LARGE SCALE GENOMIC DNA]</scope>
    <source>
        <strain evidence="4">PB4641</strain>
    </source>
</reference>
<feature type="chain" id="PRO_5003177351" description="Domain of unknown function WSN domain-containing protein" evidence="2">
    <location>
        <begin position="18"/>
        <end position="857"/>
    </location>
</feature>
<dbReference type="eggNOG" id="ENOG502QR81">
    <property type="taxonomic scope" value="Eukaryota"/>
</dbReference>
<dbReference type="EMBL" id="DS268608">
    <property type="protein sequence ID" value="EFO93578.1"/>
    <property type="molecule type" value="Genomic_DNA"/>
</dbReference>
<evidence type="ECO:0000313" key="4">
    <source>
        <dbReference type="EMBL" id="EFO93578.1"/>
    </source>
</evidence>
<dbReference type="Pfam" id="PF02206">
    <property type="entry name" value="WSN"/>
    <property type="match status" value="1"/>
</dbReference>
<name>E3NDC0_CAERE</name>
<feature type="region of interest" description="Disordered" evidence="1">
    <location>
        <begin position="36"/>
        <end position="76"/>
    </location>
</feature>
<dbReference type="HOGENOM" id="CLU_356881_0_0_1"/>
<dbReference type="AlphaFoldDB" id="E3NDC0"/>
<protein>
    <recommendedName>
        <fullName evidence="3">Domain of unknown function WSN domain-containing protein</fullName>
    </recommendedName>
</protein>
<dbReference type="OMA" id="KGANNTR"/>
<dbReference type="PANTHER" id="PTHR32525">
    <property type="entry name" value="PROTEIN-TYROSINE-PHOSPHATASE"/>
    <property type="match status" value="1"/>
</dbReference>
<dbReference type="OrthoDB" id="5846887at2759"/>
<dbReference type="SMART" id="SM00453">
    <property type="entry name" value="WSN"/>
    <property type="match status" value="1"/>
</dbReference>
<keyword evidence="5" id="KW-1185">Reference proteome</keyword>
<dbReference type="Proteomes" id="UP000008281">
    <property type="component" value="Unassembled WGS sequence"/>
</dbReference>
<feature type="domain" description="Domain of unknown function WSN" evidence="3">
    <location>
        <begin position="104"/>
        <end position="172"/>
    </location>
</feature>
<gene>
    <name evidence="4" type="ORF">CRE_02634</name>
</gene>
<organism evidence="5">
    <name type="scientific">Caenorhabditis remanei</name>
    <name type="common">Caenorhabditis vulgaris</name>
    <dbReference type="NCBI Taxonomy" id="31234"/>
    <lineage>
        <taxon>Eukaryota</taxon>
        <taxon>Metazoa</taxon>
        <taxon>Ecdysozoa</taxon>
        <taxon>Nematoda</taxon>
        <taxon>Chromadorea</taxon>
        <taxon>Rhabditida</taxon>
        <taxon>Rhabditina</taxon>
        <taxon>Rhabditomorpha</taxon>
        <taxon>Rhabditoidea</taxon>
        <taxon>Rhabditidae</taxon>
        <taxon>Peloderinae</taxon>
        <taxon>Caenorhabditis</taxon>
    </lineage>
</organism>
<sequence length="857" mass="94580">MKVFAFLSVATATAIYATTSHRRYYASDNHRDYPNFFADPRTSSGSRSANSHSSSDSSPDSPPPGSPSDSSQPTNIRSVRSASFPEHSDDFSNPHIRTIRNVIEESADYLKHTTILAHLVNGIALQSGLMNGSIPPSDAVGELLNFGSVAVSTIVSFKKDKINALIEKLKSVKSDIKPVYADHEKEVLKWHDLILDVSNISDVKNLPDFEPYFEALKDFHANFDFEKFEKPGNAFRSRKNDLEIIQNLSPTDSDSFDKLTSLKSNLKKAISYVTEFKSCSDELNKEYKSLVKGLTVFAPVETTIRISKERSAFTTTLSEKVANGISENINIALGVSNDSKSAQKDVLILNNLVESITNTGSIKRKYTNGFPNGLADSKLLLNDVRDRWIKEVVNIKGANPNVLTDGLEPLFQLQKLLEEIDEKLSPISTATNMNKALSDFDNLQKGLSDLKQDSASLVKDLFSTLEKTINFGSIIPREQTRVENIIKTVKDLQKLPDAASRALDGLDVVKLNEEVDKLFDSLGFKKFDDASGSQKEFKSVFTKIIGNKGLEGIREFIKKLIEKFQTIPSADDKLKDKVKEILDNKDIINTSPVIKKEIDDVHSLLKPLKANSVKVSQAIKAYRQLRDIRLKDIPVFETVASAISDVAQDLSGVSTIPDEMKKDVSQATTEINKLPDSLAKSVVIGHSVNSLRSAFALRDLKAEVEKLKTIDSAVQAVIQKIWGNYKEDMAELEKTLGDIERFEKNLNVSNLTTIGAYGTPLTALASLTSVNMNAKEKSKALEALLNDGALKMDPTVKENIEKSKDTLDQLADLDLGFASHTTQFQSAPGVFSDLQNFLTKLLQVPMSPRQPSGQVPG</sequence>